<dbReference type="Gene3D" id="3.40.50.1820">
    <property type="entry name" value="alpha/beta hydrolase"/>
    <property type="match status" value="1"/>
</dbReference>
<dbReference type="GO" id="GO:0016787">
    <property type="term" value="F:hydrolase activity"/>
    <property type="evidence" value="ECO:0007669"/>
    <property type="project" value="UniProtKB-KW"/>
</dbReference>
<evidence type="ECO:0000259" key="3">
    <source>
        <dbReference type="Pfam" id="PF00326"/>
    </source>
</evidence>
<organism evidence="4 5">
    <name type="scientific">Paenibacillus thermoaerophilus</name>
    <dbReference type="NCBI Taxonomy" id="1215385"/>
    <lineage>
        <taxon>Bacteria</taxon>
        <taxon>Bacillati</taxon>
        <taxon>Bacillota</taxon>
        <taxon>Bacilli</taxon>
        <taxon>Bacillales</taxon>
        <taxon>Paenibacillaceae</taxon>
        <taxon>Paenibacillus</taxon>
    </lineage>
</organism>
<dbReference type="EMBL" id="JBHTGQ010000004">
    <property type="protein sequence ID" value="MFC7748882.1"/>
    <property type="molecule type" value="Genomic_DNA"/>
</dbReference>
<keyword evidence="1 4" id="KW-0378">Hydrolase</keyword>
<dbReference type="SUPFAM" id="SSF53474">
    <property type="entry name" value="alpha/beta-Hydrolases"/>
    <property type="match status" value="1"/>
</dbReference>
<keyword evidence="5" id="KW-1185">Reference proteome</keyword>
<dbReference type="RefSeq" id="WP_138788773.1">
    <property type="nucleotide sequence ID" value="NZ_JBHTGQ010000004.1"/>
</dbReference>
<dbReference type="Proteomes" id="UP001596528">
    <property type="component" value="Unassembled WGS sequence"/>
</dbReference>
<protein>
    <submittedName>
        <fullName evidence="4">Alpha/beta hydrolase family protein</fullName>
        <ecNumber evidence="4">3.4.-.-</ecNumber>
    </submittedName>
</protein>
<dbReference type="PANTHER" id="PTHR42776">
    <property type="entry name" value="SERINE PEPTIDASE S9 FAMILY MEMBER"/>
    <property type="match status" value="1"/>
</dbReference>
<name>A0ABW2UY97_9BACL</name>
<evidence type="ECO:0000313" key="4">
    <source>
        <dbReference type="EMBL" id="MFC7748882.1"/>
    </source>
</evidence>
<proteinExistence type="predicted"/>
<dbReference type="PANTHER" id="PTHR42776:SF27">
    <property type="entry name" value="DIPEPTIDYL PEPTIDASE FAMILY MEMBER 6"/>
    <property type="match status" value="1"/>
</dbReference>
<dbReference type="InterPro" id="IPR029058">
    <property type="entry name" value="AB_hydrolase_fold"/>
</dbReference>
<evidence type="ECO:0000313" key="5">
    <source>
        <dbReference type="Proteomes" id="UP001596528"/>
    </source>
</evidence>
<reference evidence="5" key="1">
    <citation type="journal article" date="2019" name="Int. J. Syst. Evol. Microbiol.">
        <title>The Global Catalogue of Microorganisms (GCM) 10K type strain sequencing project: providing services to taxonomists for standard genome sequencing and annotation.</title>
        <authorList>
            <consortium name="The Broad Institute Genomics Platform"/>
            <consortium name="The Broad Institute Genome Sequencing Center for Infectious Disease"/>
            <person name="Wu L."/>
            <person name="Ma J."/>
        </authorList>
    </citation>
    <scope>NUCLEOTIDE SEQUENCE [LARGE SCALE GENOMIC DNA]</scope>
    <source>
        <strain evidence="5">JCM 18657</strain>
    </source>
</reference>
<dbReference type="Pfam" id="PF00326">
    <property type="entry name" value="Peptidase_S9"/>
    <property type="match status" value="1"/>
</dbReference>
<accession>A0ABW2UY97</accession>
<evidence type="ECO:0000256" key="2">
    <source>
        <dbReference type="SAM" id="MobiDB-lite"/>
    </source>
</evidence>
<feature type="region of interest" description="Disordered" evidence="2">
    <location>
        <begin position="273"/>
        <end position="292"/>
    </location>
</feature>
<gene>
    <name evidence="4" type="ORF">ACFQWB_02835</name>
</gene>
<comment type="caution">
    <text evidence="4">The sequence shown here is derived from an EMBL/GenBank/DDBJ whole genome shotgun (WGS) entry which is preliminary data.</text>
</comment>
<dbReference type="InterPro" id="IPR001375">
    <property type="entry name" value="Peptidase_S9_cat"/>
</dbReference>
<feature type="domain" description="Peptidase S9 prolyl oligopeptidase catalytic" evidence="3">
    <location>
        <begin position="74"/>
        <end position="267"/>
    </location>
</feature>
<evidence type="ECO:0000256" key="1">
    <source>
        <dbReference type="ARBA" id="ARBA00022801"/>
    </source>
</evidence>
<dbReference type="EC" id="3.4.-.-" evidence="4"/>
<sequence>MMRTDRRLPQRMRLDDPYPDIAMYAITYESQGLRVKGLLALPQPEEPGGDSRPLPGLVYCRGGIKRIGMVQPGRLAAFARQGYAVFAPLYRGNEGGEGFDQFGGDDRHDVYEAIRLLRELPETDGRPVSLVGFSRGAIMAMMAARDVPDDVAAVAVWSGVSDLLLTYEERVDLRRMLKRVVGHPVKDAEAYRERSPVYWADAISAPVLIVHGTADDNVGAEHARRLAGALAAAGKPHEVLLCEGRGHVFLPEYEEQAAAAICEWFRAVGAAGGSSGEFSPLPRAGKSAKMKE</sequence>